<evidence type="ECO:0000256" key="1">
    <source>
        <dbReference type="SAM" id="MobiDB-lite"/>
    </source>
</evidence>
<dbReference type="GeneID" id="116949565"/>
<reference evidence="3" key="1">
    <citation type="submission" date="2025-08" db="UniProtKB">
        <authorList>
            <consortium name="RefSeq"/>
        </authorList>
    </citation>
    <scope>IDENTIFICATION</scope>
    <source>
        <tissue evidence="3">Sperm</tissue>
    </source>
</reference>
<feature type="compositionally biased region" description="Polar residues" evidence="1">
    <location>
        <begin position="120"/>
        <end position="133"/>
    </location>
</feature>
<feature type="compositionally biased region" description="Basic and acidic residues" evidence="1">
    <location>
        <begin position="136"/>
        <end position="149"/>
    </location>
</feature>
<organism evidence="2 3">
    <name type="scientific">Petromyzon marinus</name>
    <name type="common">Sea lamprey</name>
    <dbReference type="NCBI Taxonomy" id="7757"/>
    <lineage>
        <taxon>Eukaryota</taxon>
        <taxon>Metazoa</taxon>
        <taxon>Chordata</taxon>
        <taxon>Craniata</taxon>
        <taxon>Vertebrata</taxon>
        <taxon>Cyclostomata</taxon>
        <taxon>Hyperoartia</taxon>
        <taxon>Petromyzontiformes</taxon>
        <taxon>Petromyzontidae</taxon>
        <taxon>Petromyzon</taxon>
    </lineage>
</organism>
<feature type="region of interest" description="Disordered" evidence="1">
    <location>
        <begin position="85"/>
        <end position="171"/>
    </location>
</feature>
<accession>A0AAJ7TRI6</accession>
<evidence type="ECO:0000313" key="3">
    <source>
        <dbReference type="RefSeq" id="XP_032822881.1"/>
    </source>
</evidence>
<dbReference type="Proteomes" id="UP001318040">
    <property type="component" value="Chromosome 37"/>
</dbReference>
<name>A0AAJ7TRI6_PETMA</name>
<proteinExistence type="predicted"/>
<gene>
    <name evidence="3" type="primary">LOC116949565</name>
</gene>
<feature type="region of interest" description="Disordered" evidence="1">
    <location>
        <begin position="232"/>
        <end position="256"/>
    </location>
</feature>
<dbReference type="RefSeq" id="XP_032822881.1">
    <property type="nucleotide sequence ID" value="XM_032966990.1"/>
</dbReference>
<sequence length="256" mass="27926">MNSFLRDLLDPTHGDVFESLTAVPTVWRQDKQPHSVIPVARSHPANVGMPASFIPKSCGWLPYPTYVSPAVRRFVEEDRQRLSKLGDAPGQHALSSQGKPRLCHVRPGKAQHQSKEQQQHRTSACAEQNSQSLGRAARDPWRSGIEDVTSKVGAGRGPTGERTRTDVDSESVSTFRTDSISILCPSRGSVRSGHDGFASSSEVARRGGSVNVYVSSTPILFCSRPGRASYPMQRSLDTHGTQLSRRSTVTRASHVA</sequence>
<dbReference type="AlphaFoldDB" id="A0AAJ7TRI6"/>
<evidence type="ECO:0000313" key="2">
    <source>
        <dbReference type="Proteomes" id="UP001318040"/>
    </source>
</evidence>
<keyword evidence="2" id="KW-1185">Reference proteome</keyword>
<feature type="compositionally biased region" description="Polar residues" evidence="1">
    <location>
        <begin position="238"/>
        <end position="256"/>
    </location>
</feature>
<dbReference type="KEGG" id="pmrn:116949565"/>
<protein>
    <submittedName>
        <fullName evidence="3">Uncharacterized protein LOC116949565</fullName>
    </submittedName>
</protein>